<dbReference type="Proteomes" id="UP001148838">
    <property type="component" value="Unassembled WGS sequence"/>
</dbReference>
<organism evidence="2 3">
    <name type="scientific">Periplaneta americana</name>
    <name type="common">American cockroach</name>
    <name type="synonym">Blatta americana</name>
    <dbReference type="NCBI Taxonomy" id="6978"/>
    <lineage>
        <taxon>Eukaryota</taxon>
        <taxon>Metazoa</taxon>
        <taxon>Ecdysozoa</taxon>
        <taxon>Arthropoda</taxon>
        <taxon>Hexapoda</taxon>
        <taxon>Insecta</taxon>
        <taxon>Pterygota</taxon>
        <taxon>Neoptera</taxon>
        <taxon>Polyneoptera</taxon>
        <taxon>Dictyoptera</taxon>
        <taxon>Blattodea</taxon>
        <taxon>Blattoidea</taxon>
        <taxon>Blattidae</taxon>
        <taxon>Blattinae</taxon>
        <taxon>Periplaneta</taxon>
    </lineage>
</organism>
<evidence type="ECO:0000256" key="1">
    <source>
        <dbReference type="SAM" id="MobiDB-lite"/>
    </source>
</evidence>
<dbReference type="EMBL" id="JAJSOF020000001">
    <property type="protein sequence ID" value="KAJ4451810.1"/>
    <property type="molecule type" value="Genomic_DNA"/>
</dbReference>
<accession>A0ABQ8TYQ0</accession>
<feature type="compositionally biased region" description="Basic and acidic residues" evidence="1">
    <location>
        <begin position="10"/>
        <end position="44"/>
    </location>
</feature>
<gene>
    <name evidence="2" type="ORF">ANN_03284</name>
</gene>
<evidence type="ECO:0000313" key="2">
    <source>
        <dbReference type="EMBL" id="KAJ4451810.1"/>
    </source>
</evidence>
<dbReference type="PANTHER" id="PTHR47326:SF1">
    <property type="entry name" value="HTH PSQ-TYPE DOMAIN-CONTAINING PROTEIN"/>
    <property type="match status" value="1"/>
</dbReference>
<protein>
    <submittedName>
        <fullName evidence="2">Uncharacterized protein</fullName>
    </submittedName>
</protein>
<comment type="caution">
    <text evidence="2">The sequence shown here is derived from an EMBL/GenBank/DDBJ whole genome shotgun (WGS) entry which is preliminary data.</text>
</comment>
<name>A0ABQ8TYQ0_PERAM</name>
<keyword evidence="3" id="KW-1185">Reference proteome</keyword>
<evidence type="ECO:0000313" key="3">
    <source>
        <dbReference type="Proteomes" id="UP001148838"/>
    </source>
</evidence>
<proteinExistence type="predicted"/>
<reference evidence="2 3" key="1">
    <citation type="journal article" date="2022" name="Allergy">
        <title>Genome assembly and annotation of Periplaneta americana reveal a comprehensive cockroach allergen profile.</title>
        <authorList>
            <person name="Wang L."/>
            <person name="Xiong Q."/>
            <person name="Saelim N."/>
            <person name="Wang L."/>
            <person name="Nong W."/>
            <person name="Wan A.T."/>
            <person name="Shi M."/>
            <person name="Liu X."/>
            <person name="Cao Q."/>
            <person name="Hui J.H.L."/>
            <person name="Sookrung N."/>
            <person name="Leung T.F."/>
            <person name="Tungtrongchitr A."/>
            <person name="Tsui S.K.W."/>
        </authorList>
    </citation>
    <scope>NUCLEOTIDE SEQUENCE [LARGE SCALE GENOMIC DNA]</scope>
    <source>
        <strain evidence="2">PWHHKU_190912</strain>
    </source>
</reference>
<sequence>MPRPCGTHALGKEAKDVQGEDGRTLSGERLERSGREQRGTGRHGKDWKKLRTLLSDIQLFENHGRQSHVLHQHSQANTIKTTLGCSRINETYCGCWIGRGEFISWPPRSPDLTLLDYCAWSCLKSEVYKCKVATREELLARILYACAQVKECRNQLRSAAQQLYTRAAKCTEVGGGLYEHVL</sequence>
<dbReference type="PANTHER" id="PTHR47326">
    <property type="entry name" value="TRANSPOSABLE ELEMENT TC3 TRANSPOSASE-LIKE PROTEIN"/>
    <property type="match status" value="1"/>
</dbReference>
<feature type="region of interest" description="Disordered" evidence="1">
    <location>
        <begin position="1"/>
        <end position="44"/>
    </location>
</feature>
<dbReference type="Gene3D" id="3.30.420.10">
    <property type="entry name" value="Ribonuclease H-like superfamily/Ribonuclease H"/>
    <property type="match status" value="1"/>
</dbReference>
<dbReference type="InterPro" id="IPR036397">
    <property type="entry name" value="RNaseH_sf"/>
</dbReference>